<protein>
    <recommendedName>
        <fullName evidence="3">BTN1 protein</fullName>
    </recommendedName>
</protein>
<comment type="caution">
    <text evidence="1">The sequence shown here is derived from an EMBL/GenBank/DDBJ whole genome shotgun (WGS) entry which is preliminary data.</text>
</comment>
<reference evidence="1" key="1">
    <citation type="submission" date="2021-01" db="EMBL/GenBank/DDBJ databases">
        <authorList>
            <person name="Kaushik A."/>
        </authorList>
    </citation>
    <scope>NUCLEOTIDE SEQUENCE</scope>
    <source>
        <strain evidence="1">AG3-1AP</strain>
    </source>
</reference>
<evidence type="ECO:0000313" key="1">
    <source>
        <dbReference type="EMBL" id="CAE6524877.1"/>
    </source>
</evidence>
<name>A0A8H3DK84_9AGAM</name>
<evidence type="ECO:0008006" key="3">
    <source>
        <dbReference type="Google" id="ProtNLM"/>
    </source>
</evidence>
<sequence length="332" mass="37658">MLIPLVFTPGPLFSCCTLRSLRQKHLLKPQPEPACMRGADASKVKHGVISGLKLASHVSMASATTSFYKKSGLSQDESSDTSQTARNLLEQIVSTDDLQENAYRAIGRANQLDVLSKSLGHFRDLRGLTFYAEDIRCIWSNREIRQTFVTKIVWYDNSDGSDNFLLLRLSSPGWERDRWLRLERRPWNSGLKGAVSWISPLIKQSFADALATISTNPNDLMAHEEMDFIPRETSEKMTPLSFVLDIVDAVHKNCPAQSIASMSSDRLYLWIVMDAINRYHEPTVKDVNKMTAQSNNPYRILKPLVRKKGCRKIAEKVGVREENIQDDWELVS</sequence>
<proteinExistence type="predicted"/>
<accession>A0A8H3DK84</accession>
<evidence type="ECO:0000313" key="2">
    <source>
        <dbReference type="Proteomes" id="UP000663831"/>
    </source>
</evidence>
<dbReference type="AlphaFoldDB" id="A0A8H3DK84"/>
<dbReference type="Proteomes" id="UP000663831">
    <property type="component" value="Unassembled WGS sequence"/>
</dbReference>
<gene>
    <name evidence="1" type="ORF">RDB_LOCUS149821</name>
</gene>
<organism evidence="1 2">
    <name type="scientific">Rhizoctonia solani</name>
    <dbReference type="NCBI Taxonomy" id="456999"/>
    <lineage>
        <taxon>Eukaryota</taxon>
        <taxon>Fungi</taxon>
        <taxon>Dikarya</taxon>
        <taxon>Basidiomycota</taxon>
        <taxon>Agaricomycotina</taxon>
        <taxon>Agaricomycetes</taxon>
        <taxon>Cantharellales</taxon>
        <taxon>Ceratobasidiaceae</taxon>
        <taxon>Rhizoctonia</taxon>
    </lineage>
</organism>
<dbReference type="EMBL" id="CAJMWV010006853">
    <property type="protein sequence ID" value="CAE6524877.1"/>
    <property type="molecule type" value="Genomic_DNA"/>
</dbReference>